<sequence length="199" mass="23728">MDKSMNHDIFINSYPNNKIASIDIKLESQNPFIFTKPPFPPMINVDEIIKKRSNKQNKKFTKTPNAFIIYRNAYIDQIHLHGIRLNMVNISSIVSMLWNQEPFYVKEAYKQLERDHITESLHEIKNDQINDFYEVSDNIIPHFECNNDDNNLTIENTFDINSYHEMMSNWHRELSKYNISPYQSYEDSMNVPFFNTHLV</sequence>
<keyword evidence="2" id="KW-1185">Reference proteome</keyword>
<proteinExistence type="predicted"/>
<dbReference type="EMBL" id="CAJVQA010032625">
    <property type="protein sequence ID" value="CAG8803409.1"/>
    <property type="molecule type" value="Genomic_DNA"/>
</dbReference>
<name>A0A9N9K253_9GLOM</name>
<protein>
    <submittedName>
        <fullName evidence="1">780_t:CDS:1</fullName>
    </submittedName>
</protein>
<organism evidence="1 2">
    <name type="scientific">Cetraspora pellucida</name>
    <dbReference type="NCBI Taxonomy" id="1433469"/>
    <lineage>
        <taxon>Eukaryota</taxon>
        <taxon>Fungi</taxon>
        <taxon>Fungi incertae sedis</taxon>
        <taxon>Mucoromycota</taxon>
        <taxon>Glomeromycotina</taxon>
        <taxon>Glomeromycetes</taxon>
        <taxon>Diversisporales</taxon>
        <taxon>Gigasporaceae</taxon>
        <taxon>Cetraspora</taxon>
    </lineage>
</organism>
<accession>A0A9N9K253</accession>
<evidence type="ECO:0000313" key="2">
    <source>
        <dbReference type="Proteomes" id="UP000789759"/>
    </source>
</evidence>
<dbReference type="Gene3D" id="1.10.30.10">
    <property type="entry name" value="High mobility group box domain"/>
    <property type="match status" value="1"/>
</dbReference>
<dbReference type="Proteomes" id="UP000789759">
    <property type="component" value="Unassembled WGS sequence"/>
</dbReference>
<reference evidence="1" key="1">
    <citation type="submission" date="2021-06" db="EMBL/GenBank/DDBJ databases">
        <authorList>
            <person name="Kallberg Y."/>
            <person name="Tangrot J."/>
            <person name="Rosling A."/>
        </authorList>
    </citation>
    <scope>NUCLEOTIDE SEQUENCE</scope>
    <source>
        <strain evidence="1">FL966</strain>
    </source>
</reference>
<comment type="caution">
    <text evidence="1">The sequence shown here is derived from an EMBL/GenBank/DDBJ whole genome shotgun (WGS) entry which is preliminary data.</text>
</comment>
<dbReference type="InterPro" id="IPR036910">
    <property type="entry name" value="HMG_box_dom_sf"/>
</dbReference>
<evidence type="ECO:0000313" key="1">
    <source>
        <dbReference type="EMBL" id="CAG8803409.1"/>
    </source>
</evidence>
<gene>
    <name evidence="1" type="ORF">CPELLU_LOCUS17897</name>
</gene>
<dbReference type="SUPFAM" id="SSF47095">
    <property type="entry name" value="HMG-box"/>
    <property type="match status" value="1"/>
</dbReference>
<dbReference type="OrthoDB" id="6247875at2759"/>
<dbReference type="AlphaFoldDB" id="A0A9N9K253"/>